<dbReference type="Pfam" id="PF00534">
    <property type="entry name" value="Glycos_transf_1"/>
    <property type="match status" value="1"/>
</dbReference>
<reference evidence="9" key="2">
    <citation type="submission" date="2022-10" db="EMBL/GenBank/DDBJ databases">
        <authorList>
            <person name="Aronson H.S."/>
        </authorList>
    </citation>
    <scope>NUCLEOTIDE SEQUENCE</scope>
    <source>
        <strain evidence="9">RS19-109</strain>
    </source>
</reference>
<gene>
    <name evidence="9" type="ORF">OLX77_10690</name>
</gene>
<organism evidence="9 10">
    <name type="scientific">Thiovibrio frasassiensis</name>
    <dbReference type="NCBI Taxonomy" id="2984131"/>
    <lineage>
        <taxon>Bacteria</taxon>
        <taxon>Pseudomonadati</taxon>
        <taxon>Thermodesulfobacteriota</taxon>
        <taxon>Desulfobulbia</taxon>
        <taxon>Desulfobulbales</taxon>
        <taxon>Thiovibrionaceae</taxon>
        <taxon>Thiovibrio</taxon>
    </lineage>
</organism>
<sequence>MNILVFEPYYGGSHKAFLAGLTRHLPYTFDLLTLPPHSWKWRMRLAAPHFAGLLAADRRYHGQTYDRILCSSLVDVAVLRGMLPSHLRNIPLLTYFHENQFAYPMQVSEARDVHFGLTNLTSALASDRLAFNSRYNLDSFLSGCRNLLAKMPDMSLAGYGEAIRAKATILHPGLDFSTIDTCSRERKAVRPPVLVWNHRWEHDKNPELFFRTLYGLAEKGVPFALMVLGESFRNRPPVFAQAAEILAERIIHFGYAADRREYCRLLCQGDIAVSTANHEFYGIAMLEAVRAGCRPLVPDRLSYRELFAPAFRYDEADFSRKLRLALEAGRLEEQEAHTLTDCFSWPELLGKYQQWFEEEDL</sequence>
<evidence type="ECO:0000256" key="5">
    <source>
        <dbReference type="ARBA" id="ARBA00044539"/>
    </source>
</evidence>
<keyword evidence="2" id="KW-0328">Glycosyltransferase</keyword>
<accession>A0A9X4RQV0</accession>
<comment type="catalytic activity">
    <reaction evidence="6">
        <text>queuosine(34) in tRNA(Asp) + GDP-alpha-D-mannose = O-4''-alpha-D-mannosylqueuosine(34) in tRNA(Asp) + GDP + H(+)</text>
        <dbReference type="Rhea" id="RHEA:12885"/>
        <dbReference type="Rhea" id="RHEA-COMP:18572"/>
        <dbReference type="Rhea" id="RHEA-COMP:18581"/>
        <dbReference type="ChEBI" id="CHEBI:15378"/>
        <dbReference type="ChEBI" id="CHEBI:57527"/>
        <dbReference type="ChEBI" id="CHEBI:58189"/>
        <dbReference type="ChEBI" id="CHEBI:194431"/>
        <dbReference type="ChEBI" id="CHEBI:194442"/>
        <dbReference type="EC" id="2.4.1.110"/>
    </reaction>
    <physiologicalReaction direction="left-to-right" evidence="6">
        <dbReference type="Rhea" id="RHEA:12886"/>
    </physiologicalReaction>
</comment>
<evidence type="ECO:0000256" key="2">
    <source>
        <dbReference type="ARBA" id="ARBA00022676"/>
    </source>
</evidence>
<dbReference type="Gene3D" id="3.40.50.2000">
    <property type="entry name" value="Glycogen Phosphorylase B"/>
    <property type="match status" value="1"/>
</dbReference>
<proteinExistence type="inferred from homology"/>
<dbReference type="Proteomes" id="UP001154240">
    <property type="component" value="Unassembled WGS sequence"/>
</dbReference>
<dbReference type="RefSeq" id="WP_307633583.1">
    <property type="nucleotide sequence ID" value="NZ_JAPHEH010000001.1"/>
</dbReference>
<evidence type="ECO:0000313" key="10">
    <source>
        <dbReference type="Proteomes" id="UP001154240"/>
    </source>
</evidence>
<reference evidence="9" key="1">
    <citation type="journal article" date="2022" name="bioRxiv">
        <title>Thiovibrio frasassiensisgen. nov., sp. nov., an autotrophic, elemental sulfur disproportionating bacterium isolated from sulfidic karst sediment, and proposal of Thiovibrionaceae fam. nov.</title>
        <authorList>
            <person name="Aronson H."/>
            <person name="Thomas C."/>
            <person name="Bhattacharyya M."/>
            <person name="Eckstein S."/>
            <person name="Jensen S."/>
            <person name="Barco R."/>
            <person name="Macalady J."/>
            <person name="Amend J."/>
        </authorList>
    </citation>
    <scope>NUCLEOTIDE SEQUENCE</scope>
    <source>
        <strain evidence="9">RS19-109</strain>
    </source>
</reference>
<dbReference type="SUPFAM" id="SSF53756">
    <property type="entry name" value="UDP-Glycosyltransferase/glycogen phosphorylase"/>
    <property type="match status" value="1"/>
</dbReference>
<evidence type="ECO:0000256" key="6">
    <source>
        <dbReference type="ARBA" id="ARBA00048439"/>
    </source>
</evidence>
<protein>
    <recommendedName>
        <fullName evidence="5">tRNA-queuosine alpha-mannosyltransferase</fullName>
        <ecNumber evidence="4">2.4.1.110</ecNumber>
    </recommendedName>
</protein>
<feature type="domain" description="tRNA-queuosine alpha-mannosyltransferase N-terminal" evidence="8">
    <location>
        <begin position="2"/>
        <end position="174"/>
    </location>
</feature>
<dbReference type="PANTHER" id="PTHR13615:SF3">
    <property type="entry name" value="GLYCOSYLTRANSFERASE-LIKE DOMAIN-CONTAINING PROTEIN 1"/>
    <property type="match status" value="1"/>
</dbReference>
<dbReference type="EMBL" id="JAPHEH010000001">
    <property type="protein sequence ID" value="MDG4476617.1"/>
    <property type="molecule type" value="Genomic_DNA"/>
</dbReference>
<dbReference type="AlphaFoldDB" id="A0A9X4RQV0"/>
<dbReference type="Pfam" id="PF12038">
    <property type="entry name" value="QTMAN_N"/>
    <property type="match status" value="1"/>
</dbReference>
<evidence type="ECO:0000256" key="1">
    <source>
        <dbReference type="ARBA" id="ARBA00009481"/>
    </source>
</evidence>
<dbReference type="GO" id="GO:0016438">
    <property type="term" value="F:tRNA-queuosine(34) beta-mannosyltransferase activity"/>
    <property type="evidence" value="ECO:0007669"/>
    <property type="project" value="UniProtKB-EC"/>
</dbReference>
<comment type="caution">
    <text evidence="9">The sequence shown here is derived from an EMBL/GenBank/DDBJ whole genome shotgun (WGS) entry which is preliminary data.</text>
</comment>
<feature type="domain" description="Glycosyl transferase family 1" evidence="7">
    <location>
        <begin position="187"/>
        <end position="329"/>
    </location>
</feature>
<keyword evidence="10" id="KW-1185">Reference proteome</keyword>
<keyword evidence="3" id="KW-0808">Transferase</keyword>
<comment type="similarity">
    <text evidence="1">Belongs to the glycosyltransferase group 1 family. Glycosyltransferase 4 subfamily.</text>
</comment>
<evidence type="ECO:0000256" key="3">
    <source>
        <dbReference type="ARBA" id="ARBA00022679"/>
    </source>
</evidence>
<evidence type="ECO:0000313" key="9">
    <source>
        <dbReference type="EMBL" id="MDG4476617.1"/>
    </source>
</evidence>
<evidence type="ECO:0000259" key="8">
    <source>
        <dbReference type="Pfam" id="PF12038"/>
    </source>
</evidence>
<dbReference type="InterPro" id="IPR001296">
    <property type="entry name" value="Glyco_trans_1"/>
</dbReference>
<dbReference type="InterPro" id="IPR051862">
    <property type="entry name" value="GT-like_domain_containing_1"/>
</dbReference>
<dbReference type="InterPro" id="IPR022701">
    <property type="entry name" value="QTMAN_N"/>
</dbReference>
<name>A0A9X4RQV0_9BACT</name>
<evidence type="ECO:0000259" key="7">
    <source>
        <dbReference type="Pfam" id="PF00534"/>
    </source>
</evidence>
<dbReference type="EC" id="2.4.1.110" evidence="4"/>
<evidence type="ECO:0000256" key="4">
    <source>
        <dbReference type="ARBA" id="ARBA00044517"/>
    </source>
</evidence>
<dbReference type="PANTHER" id="PTHR13615">
    <property type="entry name" value="GLYCOSYLTRANSFERASE-LIKE 1"/>
    <property type="match status" value="1"/>
</dbReference>